<feature type="compositionally biased region" description="Basic and acidic residues" evidence="1">
    <location>
        <begin position="64"/>
        <end position="75"/>
    </location>
</feature>
<dbReference type="AlphaFoldDB" id="A0A0K6S683"/>
<sequence length="86" mass="9134">MDTNVAALIEDAQMLVSPIEMFEGAVRLRSLWAAVSLTAASDPAGAVGLSAEDRTRQDGLQQEPEGRKGDYEPHGHPRLSGACRTG</sequence>
<proteinExistence type="predicted"/>
<feature type="region of interest" description="Disordered" evidence="1">
    <location>
        <begin position="43"/>
        <end position="86"/>
    </location>
</feature>
<protein>
    <submittedName>
        <fullName evidence="2">Uncharacterized protein</fullName>
    </submittedName>
</protein>
<accession>A0A0K6S683</accession>
<name>A0A0K6S683_9ALVE</name>
<organism evidence="2">
    <name type="scientific">Chromera velia CCMP2878</name>
    <dbReference type="NCBI Taxonomy" id="1169474"/>
    <lineage>
        <taxon>Eukaryota</taxon>
        <taxon>Sar</taxon>
        <taxon>Alveolata</taxon>
        <taxon>Colpodellida</taxon>
        <taxon>Chromeraceae</taxon>
        <taxon>Chromera</taxon>
    </lineage>
</organism>
<evidence type="ECO:0000313" key="2">
    <source>
        <dbReference type="EMBL" id="CUC09031.1"/>
    </source>
</evidence>
<dbReference type="EMBL" id="CDMZ01000108">
    <property type="protein sequence ID" value="CUC09031.1"/>
    <property type="molecule type" value="Genomic_DNA"/>
</dbReference>
<reference evidence="2" key="1">
    <citation type="submission" date="2014-11" db="EMBL/GenBank/DDBJ databases">
        <title>Molecular phylogeny of cliff fern family Woodsiaceae with morphological implications.</title>
        <authorList>
            <person name="Shao Y.-Z."/>
            <person name="Wei R."/>
            <person name="Zhang X.-C."/>
        </authorList>
    </citation>
    <scope>NUCLEOTIDE SEQUENCE</scope>
</reference>
<gene>
    <name evidence="2" type="ORF">Cvel_15068.t1.CR1</name>
</gene>
<dbReference type="VEuPathDB" id="CryptoDB:Cvel_15068"/>
<evidence type="ECO:0000256" key="1">
    <source>
        <dbReference type="SAM" id="MobiDB-lite"/>
    </source>
</evidence>